<keyword evidence="1" id="KW-1133">Transmembrane helix</keyword>
<name>A0A9J5W368_SOLCO</name>
<evidence type="ECO:0000313" key="3">
    <source>
        <dbReference type="Proteomes" id="UP000824120"/>
    </source>
</evidence>
<evidence type="ECO:0000256" key="1">
    <source>
        <dbReference type="SAM" id="Phobius"/>
    </source>
</evidence>
<sequence length="70" mass="7666">MQALVLCIGLNGGVTFFFLKFIVVLVWLAGDGDKMSDSLPPRGRGKVCIYCMLPNPAYDSTVRFVVVVVK</sequence>
<dbReference type="AlphaFoldDB" id="A0A9J5W368"/>
<keyword evidence="3" id="KW-1185">Reference proteome</keyword>
<dbReference type="EMBL" id="JACXVP010000012">
    <property type="protein sequence ID" value="KAG5569760.1"/>
    <property type="molecule type" value="Genomic_DNA"/>
</dbReference>
<comment type="caution">
    <text evidence="2">The sequence shown here is derived from an EMBL/GenBank/DDBJ whole genome shotgun (WGS) entry which is preliminary data.</text>
</comment>
<keyword evidence="1" id="KW-0472">Membrane</keyword>
<dbReference type="Proteomes" id="UP000824120">
    <property type="component" value="Chromosome 12"/>
</dbReference>
<evidence type="ECO:0000313" key="2">
    <source>
        <dbReference type="EMBL" id="KAG5569760.1"/>
    </source>
</evidence>
<reference evidence="2 3" key="1">
    <citation type="submission" date="2020-09" db="EMBL/GenBank/DDBJ databases">
        <title>De no assembly of potato wild relative species, Solanum commersonii.</title>
        <authorList>
            <person name="Cho K."/>
        </authorList>
    </citation>
    <scope>NUCLEOTIDE SEQUENCE [LARGE SCALE GENOMIC DNA]</scope>
    <source>
        <strain evidence="2">LZ3.2</strain>
        <tissue evidence="2">Leaf</tissue>
    </source>
</reference>
<accession>A0A9J5W368</accession>
<gene>
    <name evidence="2" type="ORF">H5410_059526</name>
</gene>
<protein>
    <submittedName>
        <fullName evidence="2">Uncharacterized protein</fullName>
    </submittedName>
</protein>
<proteinExistence type="predicted"/>
<feature type="transmembrane region" description="Helical" evidence="1">
    <location>
        <begin position="7"/>
        <end position="30"/>
    </location>
</feature>
<keyword evidence="1" id="KW-0812">Transmembrane</keyword>
<organism evidence="2 3">
    <name type="scientific">Solanum commersonii</name>
    <name type="common">Commerson's wild potato</name>
    <name type="synonym">Commerson's nightshade</name>
    <dbReference type="NCBI Taxonomy" id="4109"/>
    <lineage>
        <taxon>Eukaryota</taxon>
        <taxon>Viridiplantae</taxon>
        <taxon>Streptophyta</taxon>
        <taxon>Embryophyta</taxon>
        <taxon>Tracheophyta</taxon>
        <taxon>Spermatophyta</taxon>
        <taxon>Magnoliopsida</taxon>
        <taxon>eudicotyledons</taxon>
        <taxon>Gunneridae</taxon>
        <taxon>Pentapetalae</taxon>
        <taxon>asterids</taxon>
        <taxon>lamiids</taxon>
        <taxon>Solanales</taxon>
        <taxon>Solanaceae</taxon>
        <taxon>Solanoideae</taxon>
        <taxon>Solaneae</taxon>
        <taxon>Solanum</taxon>
    </lineage>
</organism>